<dbReference type="PROSITE" id="PS50007">
    <property type="entry name" value="PIPLC_X_DOMAIN"/>
    <property type="match status" value="1"/>
</dbReference>
<dbReference type="PROSITE" id="PS50002">
    <property type="entry name" value="SH3"/>
    <property type="match status" value="1"/>
</dbReference>
<dbReference type="InterPro" id="IPR000909">
    <property type="entry name" value="PLipase_C_PInositol-sp_X_dom"/>
</dbReference>
<dbReference type="Gene3D" id="2.60.40.150">
    <property type="entry name" value="C2 domain"/>
    <property type="match status" value="1"/>
</dbReference>
<dbReference type="AlphaFoldDB" id="A0A6A4TFQ5"/>
<dbReference type="GO" id="GO:0051209">
    <property type="term" value="P:release of sequestered calcium ion into cytosol"/>
    <property type="evidence" value="ECO:0007669"/>
    <property type="project" value="TreeGrafter"/>
</dbReference>
<dbReference type="GO" id="GO:0048015">
    <property type="term" value="P:phosphatidylinositol-mediated signaling"/>
    <property type="evidence" value="ECO:0007669"/>
    <property type="project" value="TreeGrafter"/>
</dbReference>
<dbReference type="Gene3D" id="2.30.29.30">
    <property type="entry name" value="Pleckstrin-homology domain (PH domain)/Phosphotyrosine-binding domain (PTB)"/>
    <property type="match status" value="1"/>
</dbReference>
<dbReference type="SMART" id="SM00149">
    <property type="entry name" value="PLCYc"/>
    <property type="match status" value="1"/>
</dbReference>
<feature type="domain" description="SH2" evidence="16">
    <location>
        <begin position="451"/>
        <end position="558"/>
    </location>
</feature>
<dbReference type="GO" id="GO:0032587">
    <property type="term" value="C:ruffle membrane"/>
    <property type="evidence" value="ECO:0007669"/>
    <property type="project" value="TreeGrafter"/>
</dbReference>
<dbReference type="Pfam" id="PF23583">
    <property type="entry name" value="EF_HAND_2_PLCG"/>
    <property type="match status" value="1"/>
</dbReference>
<dbReference type="PRINTS" id="PR00401">
    <property type="entry name" value="SH2DOMAIN"/>
</dbReference>
<keyword evidence="11" id="KW-0449">Lipoprotein</keyword>
<dbReference type="SMART" id="SM00148">
    <property type="entry name" value="PLCXc"/>
    <property type="match status" value="1"/>
</dbReference>
<dbReference type="SUPFAM" id="SSF50044">
    <property type="entry name" value="SH3-domain"/>
    <property type="match status" value="1"/>
</dbReference>
<evidence type="ECO:0000256" key="13">
    <source>
        <dbReference type="PROSITE-ProRule" id="PRU00192"/>
    </source>
</evidence>
<evidence type="ECO:0000256" key="15">
    <source>
        <dbReference type="SAM" id="Coils"/>
    </source>
</evidence>
<keyword evidence="4" id="KW-0677">Repeat</keyword>
<evidence type="ECO:0000256" key="3">
    <source>
        <dbReference type="ARBA" id="ARBA00022443"/>
    </source>
</evidence>
<dbReference type="SUPFAM" id="SSF50729">
    <property type="entry name" value="PH domain-like"/>
    <property type="match status" value="1"/>
</dbReference>
<dbReference type="Gene3D" id="2.30.30.40">
    <property type="entry name" value="SH3 Domains"/>
    <property type="match status" value="1"/>
</dbReference>
<keyword evidence="3 13" id="KW-0728">SH3 domain</keyword>
<dbReference type="SMART" id="SM00239">
    <property type="entry name" value="C2"/>
    <property type="match status" value="1"/>
</dbReference>
<evidence type="ECO:0000256" key="7">
    <source>
        <dbReference type="ARBA" id="ARBA00022963"/>
    </source>
</evidence>
<dbReference type="SUPFAM" id="SSF51695">
    <property type="entry name" value="PLC-like phosphodiesterases"/>
    <property type="match status" value="1"/>
</dbReference>
<dbReference type="FunFam" id="3.30.505.10:FF:000011">
    <property type="entry name" value="1-phosphatidylinositol 4,5-bisphosphate phosphodiesterase gamma"/>
    <property type="match status" value="1"/>
</dbReference>
<dbReference type="InterPro" id="IPR036860">
    <property type="entry name" value="SH2_dom_sf"/>
</dbReference>
<dbReference type="EC" id="3.1.4.11" evidence="2 14"/>
<evidence type="ECO:0000313" key="21">
    <source>
        <dbReference type="Proteomes" id="UP000438429"/>
    </source>
</evidence>
<keyword evidence="8 12" id="KW-0727">SH2 domain</keyword>
<dbReference type="Pfam" id="PF00388">
    <property type="entry name" value="PI-PLC-X"/>
    <property type="match status" value="1"/>
</dbReference>
<dbReference type="InterPro" id="IPR001452">
    <property type="entry name" value="SH3_domain"/>
</dbReference>
<dbReference type="GO" id="GO:0016042">
    <property type="term" value="P:lipid catabolic process"/>
    <property type="evidence" value="ECO:0007669"/>
    <property type="project" value="UniProtKB-KW"/>
</dbReference>
<dbReference type="Pfam" id="PF00168">
    <property type="entry name" value="C2"/>
    <property type="match status" value="1"/>
</dbReference>
<comment type="catalytic activity">
    <reaction evidence="14">
        <text>a 1,2-diacyl-sn-glycero-3-phospho-(1D-myo-inositol-4,5-bisphosphate) + H2O = 1D-myo-inositol 1,4,5-trisphosphate + a 1,2-diacyl-sn-glycerol + H(+)</text>
        <dbReference type="Rhea" id="RHEA:33179"/>
        <dbReference type="ChEBI" id="CHEBI:15377"/>
        <dbReference type="ChEBI" id="CHEBI:15378"/>
        <dbReference type="ChEBI" id="CHEBI:17815"/>
        <dbReference type="ChEBI" id="CHEBI:58456"/>
        <dbReference type="ChEBI" id="CHEBI:203600"/>
        <dbReference type="EC" id="3.1.4.11"/>
    </reaction>
</comment>
<dbReference type="GO" id="GO:0046488">
    <property type="term" value="P:phosphatidylinositol metabolic process"/>
    <property type="evidence" value="ECO:0007669"/>
    <property type="project" value="TreeGrafter"/>
</dbReference>
<keyword evidence="15" id="KW-0175">Coiled coil</keyword>
<evidence type="ECO:0000259" key="16">
    <source>
        <dbReference type="PROSITE" id="PS50001"/>
    </source>
</evidence>
<dbReference type="InterPro" id="IPR035024">
    <property type="entry name" value="PLC-gamma_N-SH2"/>
</dbReference>
<dbReference type="GO" id="GO:0010634">
    <property type="term" value="P:positive regulation of epithelial cell migration"/>
    <property type="evidence" value="ECO:0007669"/>
    <property type="project" value="TreeGrafter"/>
</dbReference>
<evidence type="ECO:0000256" key="11">
    <source>
        <dbReference type="ARBA" id="ARBA00023288"/>
    </source>
</evidence>
<dbReference type="PANTHER" id="PTHR10336:SF79">
    <property type="entry name" value="1-PHOSPHATIDYLINOSITOL 4,5-BISPHOSPHATE PHOSPHODIESTERASE GAMMA"/>
    <property type="match status" value="1"/>
</dbReference>
<dbReference type="InterPro" id="IPR001192">
    <property type="entry name" value="PI-PLC_fam"/>
</dbReference>
<comment type="caution">
    <text evidence="20">The sequence shown here is derived from an EMBL/GenBank/DDBJ whole genome shotgun (WGS) entry which is preliminary data.</text>
</comment>
<evidence type="ECO:0000259" key="19">
    <source>
        <dbReference type="PROSITE" id="PS50008"/>
    </source>
</evidence>
<dbReference type="SUPFAM" id="SSF47473">
    <property type="entry name" value="EF-hand"/>
    <property type="match status" value="1"/>
</dbReference>
<dbReference type="Gene3D" id="3.30.505.10">
    <property type="entry name" value="SH2 domain"/>
    <property type="match status" value="3"/>
</dbReference>
<dbReference type="Pfam" id="PF00017">
    <property type="entry name" value="SH2"/>
    <property type="match status" value="2"/>
</dbReference>
<dbReference type="PROSITE" id="PS50001">
    <property type="entry name" value="SH2"/>
    <property type="match status" value="2"/>
</dbReference>
<dbReference type="EMBL" id="VEVO01000005">
    <property type="protein sequence ID" value="KAF0041691.1"/>
    <property type="molecule type" value="Genomic_DNA"/>
</dbReference>
<dbReference type="GO" id="GO:0004435">
    <property type="term" value="F:phosphatidylinositol-4,5-bisphosphate phospholipase C activity"/>
    <property type="evidence" value="ECO:0007669"/>
    <property type="project" value="UniProtKB-EC"/>
</dbReference>
<dbReference type="InterPro" id="IPR011992">
    <property type="entry name" value="EF-hand-dom_pair"/>
</dbReference>
<feature type="coiled-coil region" evidence="15">
    <location>
        <begin position="1034"/>
        <end position="1071"/>
    </location>
</feature>
<reference evidence="20 21" key="1">
    <citation type="submission" date="2019-06" db="EMBL/GenBank/DDBJ databases">
        <title>Draft genomes of female and male turbot (Scophthalmus maximus).</title>
        <authorList>
            <person name="Xu H."/>
            <person name="Xu X.-W."/>
            <person name="Shao C."/>
            <person name="Chen S."/>
        </authorList>
    </citation>
    <scope>NUCLEOTIDE SEQUENCE [LARGE SCALE GENOMIC DNA]</scope>
    <source>
        <strain evidence="20">Ysfricsl-2016a</strain>
        <tissue evidence="20">Blood</tissue>
    </source>
</reference>
<dbReference type="InterPro" id="IPR000008">
    <property type="entry name" value="C2_dom"/>
</dbReference>
<name>A0A6A4TFQ5_SCOMX</name>
<dbReference type="InterPro" id="IPR036028">
    <property type="entry name" value="SH3-like_dom_sf"/>
</dbReference>
<organism evidence="20 21">
    <name type="scientific">Scophthalmus maximus</name>
    <name type="common">Turbot</name>
    <name type="synonym">Psetta maxima</name>
    <dbReference type="NCBI Taxonomy" id="52904"/>
    <lineage>
        <taxon>Eukaryota</taxon>
        <taxon>Metazoa</taxon>
        <taxon>Chordata</taxon>
        <taxon>Craniata</taxon>
        <taxon>Vertebrata</taxon>
        <taxon>Euteleostomi</taxon>
        <taxon>Actinopterygii</taxon>
        <taxon>Neopterygii</taxon>
        <taxon>Teleostei</taxon>
        <taxon>Neoteleostei</taxon>
        <taxon>Acanthomorphata</taxon>
        <taxon>Carangaria</taxon>
        <taxon>Pleuronectiformes</taxon>
        <taxon>Pleuronectoidei</taxon>
        <taxon>Scophthalmidae</taxon>
        <taxon>Scophthalmus</taxon>
    </lineage>
</organism>
<evidence type="ECO:0000256" key="1">
    <source>
        <dbReference type="ARBA" id="ARBA00001913"/>
    </source>
</evidence>
<dbReference type="Proteomes" id="UP000438429">
    <property type="component" value="Unassembled WGS sequence"/>
</dbReference>
<feature type="domain" description="SH2" evidence="16">
    <location>
        <begin position="569"/>
        <end position="702"/>
    </location>
</feature>
<dbReference type="InterPro" id="IPR017946">
    <property type="entry name" value="PLC-like_Pdiesterase_TIM-brl"/>
</dbReference>
<dbReference type="CDD" id="cd00275">
    <property type="entry name" value="C2_PLC_like"/>
    <property type="match status" value="1"/>
</dbReference>
<evidence type="ECO:0000256" key="9">
    <source>
        <dbReference type="ARBA" id="ARBA00023098"/>
    </source>
</evidence>
<accession>A0A6A4TFQ5</accession>
<dbReference type="PANTHER" id="PTHR10336">
    <property type="entry name" value="PHOSPHOINOSITIDE-SPECIFIC PHOSPHOLIPASE C FAMILY PROTEIN"/>
    <property type="match status" value="1"/>
</dbReference>
<evidence type="ECO:0000256" key="4">
    <source>
        <dbReference type="ARBA" id="ARBA00022737"/>
    </source>
</evidence>
<evidence type="ECO:0000313" key="20">
    <source>
        <dbReference type="EMBL" id="KAF0041691.1"/>
    </source>
</evidence>
<dbReference type="Pfam" id="PF00018">
    <property type="entry name" value="SH3_1"/>
    <property type="match status" value="1"/>
</dbReference>
<dbReference type="FunFam" id="2.60.40.150:FF:000067">
    <property type="entry name" value="1-phosphatidylinositol 4,5-bisphosphate phosphodiesterase gamma"/>
    <property type="match status" value="1"/>
</dbReference>
<dbReference type="InterPro" id="IPR057061">
    <property type="entry name" value="PLCG_EF-hand_2"/>
</dbReference>
<dbReference type="InterPro" id="IPR011993">
    <property type="entry name" value="PH-like_dom_sf"/>
</dbReference>
<sequence>MMDWTEAGPRILRSLETGTVMTVFYGKKSQRPERRTFQIRQGTRQIVWSRNPDKVEGDIDIREIRELRLGKGSRDFERYPEEAPFSEEEVNMWVTGLNWLMVDTQRAPAPQQIDSITVKDVKALLPQINYRVPNMRFLKDKLQEVEARSDLSYPNFAQLYRTLMFDAQRSIIEQLELSFPLRNVDRPELCQISLYDFQKFLQMDQKESWASELSRVREFLMAYTRGGPQPEPMLQLDEFLTFLFSKENSVCDPRPSPVTHDDMKRPLSQYWISSSHNTYLTGDQFSSESSLEAYARCLRMGCRCIELDCWDGPDDLPIIYHGHTLTSKIKFLDVLHTIKEHAFVASEFPVILSIEDHCSVVQQRNMATHFRKVFGDLLLTKPVENGEELPSPHQLRRKILIKTWTRHYFVLTSNKIYYSEETSHYQTAEEEEDEEGQEECTNNEQHCAERWFHGKLGGGRDGRQVAEKLLQEYCGEGGAKDGTFLVRESETFIGDFTLSFWRSGRVQHCRIHSRQESGATRFYLTDNLVFDSLYRLIGHYRDTPLRCNEFEMRLGGPVPQPNAHESREWYHSGLSRVQAEHMLMRVPRDGAFLVRKRSEHNSYAISFSSAEFESLVDLVSYYEKHPLYRKMRLRYPINEDTLDRMGTAELDYGALYEVRTPHFYVEANKMPSARCTVKALYDYRAQREDELCFPKQALILGVDKQEGGWWRGDYGGKKQLWFPANYVEEVPSSPTREPDEVSTENSPLGTFLKGFIDVPTCHVEIGTERACYRDMSSFPETKAEKFATRGRGKRFLRYNRRQLSRVYPRGQRLDSSNYDPLPMWLCGSQLLNQALFLLGGGSGFVPQPDAARDDAFDPFDKDTLRVEPITVQLQVLGARHLPKNGRSIVCPFVEVEICGADYDACKCKTDVVADNGLNPVWVQRQFVFDIHNSTFSFLRFTVYEEDMFSDPNFLAQATFPVRLLRTGYRSVPLKNSYSEELELASLLVHIEIVNAKEEDDENLYSSIQLLRDRTSELSNQVSLLERSGSSDVGYQQSVEELRAAQDQLSELVEARNRRLMEKKRREKLRQQVAAKRS</sequence>
<keyword evidence="7 14" id="KW-0442">Lipid degradation</keyword>
<evidence type="ECO:0000256" key="14">
    <source>
        <dbReference type="RuleBase" id="RU361133"/>
    </source>
</evidence>
<proteinExistence type="predicted"/>
<dbReference type="FunFam" id="3.20.20.190:FF:000004">
    <property type="entry name" value="1-phosphatidylinositol 4,5-bisphosphate phosphodiesterase gamma"/>
    <property type="match status" value="1"/>
</dbReference>
<dbReference type="CDD" id="cd08592">
    <property type="entry name" value="PI-PLCc_gamma"/>
    <property type="match status" value="1"/>
</dbReference>
<feature type="domain" description="C2" evidence="18">
    <location>
        <begin position="851"/>
        <end position="975"/>
    </location>
</feature>
<dbReference type="InterPro" id="IPR000980">
    <property type="entry name" value="SH2"/>
</dbReference>
<dbReference type="SMART" id="SM00326">
    <property type="entry name" value="SH3"/>
    <property type="match status" value="1"/>
</dbReference>
<feature type="domain" description="PI-PLC Y-box" evidence="19">
    <location>
        <begin position="764"/>
        <end position="852"/>
    </location>
</feature>
<evidence type="ECO:0000256" key="6">
    <source>
        <dbReference type="ARBA" id="ARBA00022837"/>
    </source>
</evidence>
<dbReference type="SMART" id="SM00252">
    <property type="entry name" value="SH2"/>
    <property type="match status" value="2"/>
</dbReference>
<dbReference type="PRINTS" id="PR00390">
    <property type="entry name" value="PHPHLIPASEC"/>
</dbReference>
<keyword evidence="6" id="KW-0106">Calcium</keyword>
<keyword evidence="9 14" id="KW-0443">Lipid metabolism</keyword>
<dbReference type="PROSITE" id="PS50008">
    <property type="entry name" value="PIPLC_Y_DOMAIN"/>
    <property type="match status" value="1"/>
</dbReference>
<evidence type="ECO:0000259" key="18">
    <source>
        <dbReference type="PROSITE" id="PS50004"/>
    </source>
</evidence>
<dbReference type="SUPFAM" id="SSF55550">
    <property type="entry name" value="SH2 domain"/>
    <property type="match status" value="2"/>
</dbReference>
<gene>
    <name evidence="20" type="ORF">F2P81_005223</name>
</gene>
<dbReference type="InterPro" id="IPR001711">
    <property type="entry name" value="PLipase_C_Pinositol-sp_Y"/>
</dbReference>
<dbReference type="Gene3D" id="3.20.20.190">
    <property type="entry name" value="Phosphatidylinositol (PI) phosphodiesterase"/>
    <property type="match status" value="2"/>
</dbReference>
<evidence type="ECO:0000256" key="10">
    <source>
        <dbReference type="ARBA" id="ARBA00023224"/>
    </source>
</evidence>
<protein>
    <recommendedName>
        <fullName evidence="2 14">Phosphoinositide phospholipase C</fullName>
        <ecNumber evidence="2 14">3.1.4.11</ecNumber>
    </recommendedName>
</protein>
<dbReference type="InterPro" id="IPR035892">
    <property type="entry name" value="C2_domain_sf"/>
</dbReference>
<feature type="domain" description="SH3" evidence="17">
    <location>
        <begin position="672"/>
        <end position="732"/>
    </location>
</feature>
<evidence type="ECO:0000256" key="8">
    <source>
        <dbReference type="ARBA" id="ARBA00022999"/>
    </source>
</evidence>
<evidence type="ECO:0000256" key="5">
    <source>
        <dbReference type="ARBA" id="ARBA00022801"/>
    </source>
</evidence>
<dbReference type="FunFam" id="2.30.30.40:FF:000051">
    <property type="entry name" value="1-phosphatidylinositol 4,5-bisphosphate phosphodiesterase gamma"/>
    <property type="match status" value="1"/>
</dbReference>
<dbReference type="CDD" id="cd10341">
    <property type="entry name" value="SH2_N-SH2_PLC_gamma_like"/>
    <property type="match status" value="1"/>
</dbReference>
<dbReference type="SUPFAM" id="SSF49562">
    <property type="entry name" value="C2 domain (Calcium/lipid-binding domain, CaLB)"/>
    <property type="match status" value="1"/>
</dbReference>
<keyword evidence="5 14" id="KW-0378">Hydrolase</keyword>
<dbReference type="PROSITE" id="PS50004">
    <property type="entry name" value="C2"/>
    <property type="match status" value="1"/>
</dbReference>
<evidence type="ECO:0000256" key="12">
    <source>
        <dbReference type="PROSITE-ProRule" id="PRU00191"/>
    </source>
</evidence>
<evidence type="ECO:0000256" key="2">
    <source>
        <dbReference type="ARBA" id="ARBA00012368"/>
    </source>
</evidence>
<keyword evidence="10" id="KW-0807">Transducer</keyword>
<dbReference type="Pfam" id="PF00387">
    <property type="entry name" value="PI-PLC-Y"/>
    <property type="match status" value="1"/>
</dbReference>
<comment type="cofactor">
    <cofactor evidence="1">
        <name>Ca(2+)</name>
        <dbReference type="ChEBI" id="CHEBI:29108"/>
    </cofactor>
</comment>
<evidence type="ECO:0000259" key="17">
    <source>
        <dbReference type="PROSITE" id="PS50002"/>
    </source>
</evidence>